<evidence type="ECO:0000313" key="2">
    <source>
        <dbReference type="EMBL" id="KAL2546983.1"/>
    </source>
</evidence>
<gene>
    <name evidence="2" type="ORF">Fot_16216</name>
</gene>
<feature type="region of interest" description="Disordered" evidence="1">
    <location>
        <begin position="67"/>
        <end position="102"/>
    </location>
</feature>
<feature type="region of interest" description="Disordered" evidence="1">
    <location>
        <begin position="1"/>
        <end position="38"/>
    </location>
</feature>
<accession>A0ABD1WDS4</accession>
<organism evidence="2 3">
    <name type="scientific">Forsythia ovata</name>
    <dbReference type="NCBI Taxonomy" id="205694"/>
    <lineage>
        <taxon>Eukaryota</taxon>
        <taxon>Viridiplantae</taxon>
        <taxon>Streptophyta</taxon>
        <taxon>Embryophyta</taxon>
        <taxon>Tracheophyta</taxon>
        <taxon>Spermatophyta</taxon>
        <taxon>Magnoliopsida</taxon>
        <taxon>eudicotyledons</taxon>
        <taxon>Gunneridae</taxon>
        <taxon>Pentapetalae</taxon>
        <taxon>asterids</taxon>
        <taxon>lamiids</taxon>
        <taxon>Lamiales</taxon>
        <taxon>Oleaceae</taxon>
        <taxon>Forsythieae</taxon>
        <taxon>Forsythia</taxon>
    </lineage>
</organism>
<dbReference type="Proteomes" id="UP001604277">
    <property type="component" value="Unassembled WGS sequence"/>
</dbReference>
<comment type="caution">
    <text evidence="2">The sequence shown here is derived from an EMBL/GenBank/DDBJ whole genome shotgun (WGS) entry which is preliminary data.</text>
</comment>
<proteinExistence type="predicted"/>
<dbReference type="AlphaFoldDB" id="A0ABD1WDS4"/>
<reference evidence="3" key="1">
    <citation type="submission" date="2024-07" db="EMBL/GenBank/DDBJ databases">
        <title>Two chromosome-level genome assemblies of Korean endemic species Abeliophyllum distichum and Forsythia ovata (Oleaceae).</title>
        <authorList>
            <person name="Jang H."/>
        </authorList>
    </citation>
    <scope>NUCLEOTIDE SEQUENCE [LARGE SCALE GENOMIC DNA]</scope>
</reference>
<name>A0ABD1WDS4_9LAMI</name>
<sequence>MSIEQDTLLTKIDGEESQPDQGTTPGRIRGENLPGLSNQYVHRSGRRRITPGRIRVMHFRWDMGIQRQPYHRNPSPFGYRGTRSDDGIFPLRSSGRIPLRSG</sequence>
<evidence type="ECO:0000313" key="3">
    <source>
        <dbReference type="Proteomes" id="UP001604277"/>
    </source>
</evidence>
<protein>
    <submittedName>
        <fullName evidence="2">Uncharacterized protein</fullName>
    </submittedName>
</protein>
<dbReference type="EMBL" id="JBFOLJ010000004">
    <property type="protein sequence ID" value="KAL2546983.1"/>
    <property type="molecule type" value="Genomic_DNA"/>
</dbReference>
<keyword evidence="3" id="KW-1185">Reference proteome</keyword>
<evidence type="ECO:0000256" key="1">
    <source>
        <dbReference type="SAM" id="MobiDB-lite"/>
    </source>
</evidence>